<organism evidence="2">
    <name type="scientific">Acidithiobacillus ferrianus</name>
    <dbReference type="NCBI Taxonomy" id="2678518"/>
    <lineage>
        <taxon>Bacteria</taxon>
        <taxon>Pseudomonadati</taxon>
        <taxon>Pseudomonadota</taxon>
        <taxon>Acidithiobacillia</taxon>
        <taxon>Acidithiobacillales</taxon>
        <taxon>Acidithiobacillaceae</taxon>
        <taxon>Acidithiobacillus</taxon>
    </lineage>
</organism>
<proteinExistence type="predicted"/>
<gene>
    <name evidence="2" type="ORF">GL267_12485</name>
</gene>
<evidence type="ECO:0000313" key="2">
    <source>
        <dbReference type="EMBL" id="NDU43414.1"/>
    </source>
</evidence>
<reference evidence="2" key="1">
    <citation type="submission" date="2019-11" db="EMBL/GenBank/DDBJ databases">
        <title>Acidithiobacillus ferrianus sp. nov.: a facultatively anaerobic and extremely acidophilic chemolithoautotroph.</title>
        <authorList>
            <person name="Norris P.R."/>
            <person name="Falagan C."/>
            <person name="Moya-Beltran A."/>
            <person name="Castro M."/>
            <person name="Quatrini R."/>
            <person name="Johnson D.B."/>
        </authorList>
    </citation>
    <scope>NUCLEOTIDE SEQUENCE [LARGE SCALE GENOMIC DNA]</scope>
    <source>
        <strain evidence="2">MG</strain>
    </source>
</reference>
<protein>
    <recommendedName>
        <fullName evidence="3">Adhesin</fullName>
    </recommendedName>
</protein>
<feature type="chain" id="PRO_5032809183" description="Adhesin" evidence="1">
    <location>
        <begin position="23"/>
        <end position="424"/>
    </location>
</feature>
<accession>A0A845UHU8</accession>
<evidence type="ECO:0008006" key="3">
    <source>
        <dbReference type="Google" id="ProtNLM"/>
    </source>
</evidence>
<dbReference type="EMBL" id="WNJL01000037">
    <property type="protein sequence ID" value="NDU43414.1"/>
    <property type="molecule type" value="Genomic_DNA"/>
</dbReference>
<feature type="signal peptide" evidence="1">
    <location>
        <begin position="1"/>
        <end position="22"/>
    </location>
</feature>
<dbReference type="RefSeq" id="WP_163098613.1">
    <property type="nucleotide sequence ID" value="NZ_CP127523.1"/>
</dbReference>
<sequence>MFKLSPLVLATTALCAAPLAFSGSYVNGTQSSSLNQAAETGNANNYAHLSGDTLGYASGNIAANVATGLQNQQANTTGIASSGTGGGSAATAYMTTGQVGLLNYALNMNGNNQSVLQGAALAHASGNLGVNIASGVFNQQRNSMSLASQANGGGAYATAFTGQDNIMNGNFSMYMFNYVLLENHALAYATGNIGVNMASGLSNQQNNSLSVASSTNKSYAPHGVVSSAQVYTNQVLTGLPSTYALDTMGNRAMMDGSVLAHASGNIGVNVAAGALNQQGNNAALSNLADQSGSVDTASSGFDVAQTSMLNVGSAIGVTNDANIEGNVAAHASGNVAINMAVGVGNQQQNGLTLANVASKAAMVSATAPVMQQAAFNSGTMINSSYANAGLGGNALRGATGNISVNIAAGEGNQQANVLAIASAQ</sequence>
<dbReference type="AlphaFoldDB" id="A0A845UHU8"/>
<comment type="caution">
    <text evidence="2">The sequence shown here is derived from an EMBL/GenBank/DDBJ whole genome shotgun (WGS) entry which is preliminary data.</text>
</comment>
<name>A0A845UHU8_9PROT</name>
<keyword evidence="1" id="KW-0732">Signal</keyword>
<evidence type="ECO:0000256" key="1">
    <source>
        <dbReference type="SAM" id="SignalP"/>
    </source>
</evidence>